<dbReference type="SUPFAM" id="SSF55797">
    <property type="entry name" value="PR-1-like"/>
    <property type="match status" value="1"/>
</dbReference>
<reference evidence="3" key="1">
    <citation type="journal article" date="2020" name="Stud. Mycol.">
        <title>101 Dothideomycetes genomes: a test case for predicting lifestyles and emergence of pathogens.</title>
        <authorList>
            <person name="Haridas S."/>
            <person name="Albert R."/>
            <person name="Binder M."/>
            <person name="Bloem J."/>
            <person name="Labutti K."/>
            <person name="Salamov A."/>
            <person name="Andreopoulos B."/>
            <person name="Baker S."/>
            <person name="Barry K."/>
            <person name="Bills G."/>
            <person name="Bluhm B."/>
            <person name="Cannon C."/>
            <person name="Castanera R."/>
            <person name="Culley D."/>
            <person name="Daum C."/>
            <person name="Ezra D."/>
            <person name="Gonzalez J."/>
            <person name="Henrissat B."/>
            <person name="Kuo A."/>
            <person name="Liang C."/>
            <person name="Lipzen A."/>
            <person name="Lutzoni F."/>
            <person name="Magnuson J."/>
            <person name="Mondo S."/>
            <person name="Nolan M."/>
            <person name="Ohm R."/>
            <person name="Pangilinan J."/>
            <person name="Park H.-J."/>
            <person name="Ramirez L."/>
            <person name="Alfaro M."/>
            <person name="Sun H."/>
            <person name="Tritt A."/>
            <person name="Yoshinaga Y."/>
            <person name="Zwiers L.-H."/>
            <person name="Turgeon B."/>
            <person name="Goodwin S."/>
            <person name="Spatafora J."/>
            <person name="Crous P."/>
            <person name="Grigoriev I."/>
        </authorList>
    </citation>
    <scope>NUCLEOTIDE SEQUENCE</scope>
    <source>
        <strain evidence="3">CBS 175.79</strain>
    </source>
</reference>
<feature type="chain" id="PRO_5025401554" evidence="1">
    <location>
        <begin position="17"/>
        <end position="210"/>
    </location>
</feature>
<dbReference type="InterPro" id="IPR001283">
    <property type="entry name" value="CRISP-related"/>
</dbReference>
<dbReference type="EMBL" id="ML978080">
    <property type="protein sequence ID" value="KAF2009058.1"/>
    <property type="molecule type" value="Genomic_DNA"/>
</dbReference>
<name>A0A6A5X7X9_9PLEO</name>
<dbReference type="GO" id="GO:0005576">
    <property type="term" value="C:extracellular region"/>
    <property type="evidence" value="ECO:0007669"/>
    <property type="project" value="InterPro"/>
</dbReference>
<keyword evidence="1" id="KW-0732">Signal</keyword>
<dbReference type="PRINTS" id="PR00838">
    <property type="entry name" value="V5ALLERGEN"/>
</dbReference>
<dbReference type="RefSeq" id="XP_033377397.1">
    <property type="nucleotide sequence ID" value="XM_033525526.1"/>
</dbReference>
<dbReference type="Proteomes" id="UP000799778">
    <property type="component" value="Unassembled WGS sequence"/>
</dbReference>
<gene>
    <name evidence="3" type="ORF">BU24DRAFT_402419</name>
</gene>
<dbReference type="PRINTS" id="PR00837">
    <property type="entry name" value="V5TPXLIKE"/>
</dbReference>
<dbReference type="InterPro" id="IPR002413">
    <property type="entry name" value="V5_allergen-like"/>
</dbReference>
<dbReference type="InterPro" id="IPR014044">
    <property type="entry name" value="CAP_dom"/>
</dbReference>
<dbReference type="AlphaFoldDB" id="A0A6A5X7X9"/>
<dbReference type="SMART" id="SM00198">
    <property type="entry name" value="SCP"/>
    <property type="match status" value="1"/>
</dbReference>
<dbReference type="PANTHER" id="PTHR10334">
    <property type="entry name" value="CYSTEINE-RICH SECRETORY PROTEIN-RELATED"/>
    <property type="match status" value="1"/>
</dbReference>
<dbReference type="Pfam" id="PF00188">
    <property type="entry name" value="CAP"/>
    <property type="match status" value="1"/>
</dbReference>
<evidence type="ECO:0000313" key="4">
    <source>
        <dbReference type="Proteomes" id="UP000799778"/>
    </source>
</evidence>
<sequence>MKFLSVLAALVPLAAGQAPPSLVPILNTDPAFRAWALYAHNVDRALHGVPPLVWHDNLSNYAQQWANQCVWAHSNGMYGENLHGLWIRTPLDFINQTRSGIHDGWYKEIDLYDYNKPGFAAATGHFTQVVWKNTTYVGCAWNTTPCKSGVWNWFELVCEYWPAGNVLNDAIFRANVPPPLVKQVTNPVLGAVGSIVNGVGGAVGSLIGGG</sequence>
<keyword evidence="4" id="KW-1185">Reference proteome</keyword>
<evidence type="ECO:0000259" key="2">
    <source>
        <dbReference type="SMART" id="SM00198"/>
    </source>
</evidence>
<organism evidence="3 4">
    <name type="scientific">Aaosphaeria arxii CBS 175.79</name>
    <dbReference type="NCBI Taxonomy" id="1450172"/>
    <lineage>
        <taxon>Eukaryota</taxon>
        <taxon>Fungi</taxon>
        <taxon>Dikarya</taxon>
        <taxon>Ascomycota</taxon>
        <taxon>Pezizomycotina</taxon>
        <taxon>Dothideomycetes</taxon>
        <taxon>Pleosporomycetidae</taxon>
        <taxon>Pleosporales</taxon>
        <taxon>Pleosporales incertae sedis</taxon>
        <taxon>Aaosphaeria</taxon>
    </lineage>
</organism>
<feature type="domain" description="SCP" evidence="2">
    <location>
        <begin position="31"/>
        <end position="168"/>
    </location>
</feature>
<dbReference type="OrthoDB" id="337038at2759"/>
<feature type="signal peptide" evidence="1">
    <location>
        <begin position="1"/>
        <end position="16"/>
    </location>
</feature>
<accession>A0A6A5X7X9</accession>
<dbReference type="InterPro" id="IPR035940">
    <property type="entry name" value="CAP_sf"/>
</dbReference>
<dbReference type="PROSITE" id="PS01009">
    <property type="entry name" value="CRISP_1"/>
    <property type="match status" value="1"/>
</dbReference>
<dbReference type="Gene3D" id="3.40.33.10">
    <property type="entry name" value="CAP"/>
    <property type="match status" value="1"/>
</dbReference>
<dbReference type="InterPro" id="IPR018244">
    <property type="entry name" value="Allrgn_V5/Tpx1_CS"/>
</dbReference>
<dbReference type="GeneID" id="54282923"/>
<protein>
    <submittedName>
        <fullName evidence="3">PR-1-like protein</fullName>
    </submittedName>
</protein>
<proteinExistence type="predicted"/>
<evidence type="ECO:0000313" key="3">
    <source>
        <dbReference type="EMBL" id="KAF2009058.1"/>
    </source>
</evidence>
<evidence type="ECO:0000256" key="1">
    <source>
        <dbReference type="SAM" id="SignalP"/>
    </source>
</evidence>